<feature type="binding site" description="covalent" evidence="4">
    <location>
        <position position="301"/>
    </location>
    <ligand>
        <name>heme c</name>
        <dbReference type="ChEBI" id="CHEBI:61717"/>
        <label>3</label>
    </ligand>
</feature>
<feature type="binding site" description="covalent" evidence="4">
    <location>
        <position position="38"/>
    </location>
    <ligand>
        <name>heme c</name>
        <dbReference type="ChEBI" id="CHEBI:61717"/>
        <label>1</label>
    </ligand>
</feature>
<dbReference type="InterPro" id="IPR014353">
    <property type="entry name" value="Membr-bd_ADH_cyt_c"/>
</dbReference>
<evidence type="ECO:0000313" key="9">
    <source>
        <dbReference type="Proteomes" id="UP000535937"/>
    </source>
</evidence>
<evidence type="ECO:0000259" key="7">
    <source>
        <dbReference type="PROSITE" id="PS51007"/>
    </source>
</evidence>
<dbReference type="Pfam" id="PF00034">
    <property type="entry name" value="Cytochrom_C"/>
    <property type="match status" value="1"/>
</dbReference>
<feature type="binding site" description="axial binding residue" evidence="5">
    <location>
        <position position="185"/>
    </location>
    <ligand>
        <name>heme c</name>
        <dbReference type="ChEBI" id="CHEBI:61717"/>
        <label>2</label>
    </ligand>
    <ligandPart>
        <name>Fe</name>
        <dbReference type="ChEBI" id="CHEBI:18248"/>
    </ligandPart>
</feature>
<dbReference type="InterPro" id="IPR009056">
    <property type="entry name" value="Cyt_c-like_dom"/>
</dbReference>
<feature type="domain" description="Cytochrome c" evidence="7">
    <location>
        <begin position="166"/>
        <end position="273"/>
    </location>
</feature>
<evidence type="ECO:0000256" key="6">
    <source>
        <dbReference type="SAM" id="SignalP"/>
    </source>
</evidence>
<evidence type="ECO:0000313" key="8">
    <source>
        <dbReference type="EMBL" id="MBB3060916.1"/>
    </source>
</evidence>
<evidence type="ECO:0000256" key="3">
    <source>
        <dbReference type="ARBA" id="ARBA00023004"/>
    </source>
</evidence>
<dbReference type="PANTHER" id="PTHR35008">
    <property type="entry name" value="BLL4482 PROTEIN-RELATED"/>
    <property type="match status" value="1"/>
</dbReference>
<dbReference type="GO" id="GO:0016614">
    <property type="term" value="F:oxidoreductase activity, acting on CH-OH group of donors"/>
    <property type="evidence" value="ECO:0007669"/>
    <property type="project" value="InterPro"/>
</dbReference>
<feature type="binding site" description="covalent" evidence="4">
    <location>
        <position position="304"/>
    </location>
    <ligand>
        <name>heme c</name>
        <dbReference type="ChEBI" id="CHEBI:61717"/>
        <label>3</label>
    </ligand>
</feature>
<keyword evidence="6" id="KW-0732">Signal</keyword>
<keyword evidence="2 5" id="KW-0479">Metal-binding</keyword>
<feature type="domain" description="Cytochrome c" evidence="7">
    <location>
        <begin position="288"/>
        <end position="379"/>
    </location>
</feature>
<dbReference type="AlphaFoldDB" id="A0A7W4WAX2"/>
<dbReference type="InterPro" id="IPR051459">
    <property type="entry name" value="Cytochrome_c-type_DH"/>
</dbReference>
<dbReference type="InterPro" id="IPR036909">
    <property type="entry name" value="Cyt_c-like_dom_sf"/>
</dbReference>
<comment type="caution">
    <text evidence="8">The sequence shown here is derived from an EMBL/GenBank/DDBJ whole genome shotgun (WGS) entry which is preliminary data.</text>
</comment>
<dbReference type="PIRSF" id="PIRSF000018">
    <property type="entry name" value="Mb_ADH_cyt_c"/>
    <property type="match status" value="1"/>
</dbReference>
<organism evidence="8 9">
    <name type="scientific">Microbulbifer rhizosphaerae</name>
    <dbReference type="NCBI Taxonomy" id="1562603"/>
    <lineage>
        <taxon>Bacteria</taxon>
        <taxon>Pseudomonadati</taxon>
        <taxon>Pseudomonadota</taxon>
        <taxon>Gammaproteobacteria</taxon>
        <taxon>Cellvibrionales</taxon>
        <taxon>Microbulbiferaceae</taxon>
        <taxon>Microbulbifer</taxon>
    </lineage>
</organism>
<evidence type="ECO:0000256" key="2">
    <source>
        <dbReference type="ARBA" id="ARBA00022723"/>
    </source>
</evidence>
<dbReference type="GO" id="GO:0016020">
    <property type="term" value="C:membrane"/>
    <property type="evidence" value="ECO:0007669"/>
    <property type="project" value="InterPro"/>
</dbReference>
<protein>
    <submittedName>
        <fullName evidence="8">Mono/diheme cytochrome c family protein</fullName>
    </submittedName>
</protein>
<evidence type="ECO:0000256" key="5">
    <source>
        <dbReference type="PIRSR" id="PIRSR000018-51"/>
    </source>
</evidence>
<keyword evidence="9" id="KW-1185">Reference proteome</keyword>
<name>A0A7W4WAX2_9GAMM</name>
<feature type="signal peptide" evidence="6">
    <location>
        <begin position="1"/>
        <end position="19"/>
    </location>
</feature>
<dbReference type="SUPFAM" id="SSF46626">
    <property type="entry name" value="Cytochrome c"/>
    <property type="match status" value="3"/>
</dbReference>
<evidence type="ECO:0000256" key="4">
    <source>
        <dbReference type="PIRSR" id="PIRSR000018-50"/>
    </source>
</evidence>
<dbReference type="PROSITE" id="PS51007">
    <property type="entry name" value="CYTC"/>
    <property type="match status" value="3"/>
</dbReference>
<dbReference type="GO" id="GO:0020037">
    <property type="term" value="F:heme binding"/>
    <property type="evidence" value="ECO:0007669"/>
    <property type="project" value="InterPro"/>
</dbReference>
<comment type="cofactor">
    <cofactor evidence="4">
        <name>heme c</name>
        <dbReference type="ChEBI" id="CHEBI:61717"/>
    </cofactor>
    <text evidence="4">Binds 3 heme c groups covalently per subunit.</text>
</comment>
<dbReference type="EMBL" id="JACHWZ010000006">
    <property type="protein sequence ID" value="MBB3060916.1"/>
    <property type="molecule type" value="Genomic_DNA"/>
</dbReference>
<feature type="domain" description="Cytochrome c" evidence="7">
    <location>
        <begin position="21"/>
        <end position="123"/>
    </location>
</feature>
<dbReference type="Gene3D" id="1.10.760.10">
    <property type="entry name" value="Cytochrome c-like domain"/>
    <property type="match status" value="2"/>
</dbReference>
<feature type="binding site" description="axial binding residue" evidence="5">
    <location>
        <position position="305"/>
    </location>
    <ligand>
        <name>heme c</name>
        <dbReference type="ChEBI" id="CHEBI:61717"/>
        <label>3</label>
    </ligand>
    <ligandPart>
        <name>Fe</name>
        <dbReference type="ChEBI" id="CHEBI:18248"/>
    </ligandPart>
</feature>
<reference evidence="8 9" key="1">
    <citation type="submission" date="2020-08" db="EMBL/GenBank/DDBJ databases">
        <title>Genomic Encyclopedia of Type Strains, Phase III (KMG-III): the genomes of soil and plant-associated and newly described type strains.</title>
        <authorList>
            <person name="Whitman W."/>
        </authorList>
    </citation>
    <scope>NUCLEOTIDE SEQUENCE [LARGE SCALE GENOMIC DNA]</scope>
    <source>
        <strain evidence="8 9">CECT 8799</strain>
    </source>
</reference>
<feature type="binding site" description="covalent" evidence="4">
    <location>
        <position position="184"/>
    </location>
    <ligand>
        <name>heme c</name>
        <dbReference type="ChEBI" id="CHEBI:61717"/>
        <label>2</label>
    </ligand>
</feature>
<keyword evidence="3 5" id="KW-0408">Iron</keyword>
<gene>
    <name evidence="8" type="ORF">FHS09_001736</name>
</gene>
<dbReference type="GO" id="GO:0009055">
    <property type="term" value="F:electron transfer activity"/>
    <property type="evidence" value="ECO:0007669"/>
    <property type="project" value="InterPro"/>
</dbReference>
<accession>A0A7W4WAX2</accession>
<feature type="binding site" description="covalent" evidence="4">
    <location>
        <position position="35"/>
    </location>
    <ligand>
        <name>heme c</name>
        <dbReference type="ChEBI" id="CHEBI:61717"/>
        <label>1</label>
    </ligand>
</feature>
<proteinExistence type="predicted"/>
<evidence type="ECO:0000256" key="1">
    <source>
        <dbReference type="ARBA" id="ARBA00022617"/>
    </source>
</evidence>
<feature type="binding site" description="axial binding residue" evidence="5">
    <location>
        <position position="39"/>
    </location>
    <ligand>
        <name>heme c</name>
        <dbReference type="ChEBI" id="CHEBI:61717"/>
        <label>1</label>
    </ligand>
    <ligandPart>
        <name>Fe</name>
        <dbReference type="ChEBI" id="CHEBI:18248"/>
    </ligandPart>
</feature>
<dbReference type="Proteomes" id="UP000535937">
    <property type="component" value="Unassembled WGS sequence"/>
</dbReference>
<sequence length="408" mass="45312">MPIIHRFLALLLIGATASAETPVEKGRYLAATGDCIACHTATGGRPFVGGRPLPTPFGTIYSTNITPDRKTGIGNYTLEDFDAVMRRGKGPHGNLYPAMPYTSYYLIDGEDIAALYSYFMQLPPVEYSPPKNRLIFPANLRVGLSAWNWLYFDDGKKLPQPGDKSAQWQRGNYLVNALGHCGECHTPRNFAQAMEMEHRFAGNVLEGWDAVDIRPRALQRQGWTREQLMELFTTASSERGTLFGEMFRVVEHSLRHLSEDDLNAIITYLLDDGESRPVDFRNLEQAAARYPSGRRDFIAYCAGCHGREGGGILLDFAPPMDGNAAIRAQNPHNNIAVILRGLPEQRLSRTRARAGMPGFHRELGDARVAELVNFMRSAWGGAEAEVSAEAVAKIRRELSDHGYLGARE</sequence>
<feature type="binding site" description="covalent" evidence="4">
    <location>
        <position position="181"/>
    </location>
    <ligand>
        <name>heme c</name>
        <dbReference type="ChEBI" id="CHEBI:61717"/>
        <label>2</label>
    </ligand>
</feature>
<dbReference type="RefSeq" id="WP_183458759.1">
    <property type="nucleotide sequence ID" value="NZ_JACHWZ010000006.1"/>
</dbReference>
<feature type="chain" id="PRO_5030562650" evidence="6">
    <location>
        <begin position="20"/>
        <end position="408"/>
    </location>
</feature>
<keyword evidence="1 4" id="KW-0349">Heme</keyword>
<dbReference type="GO" id="GO:0005506">
    <property type="term" value="F:iron ion binding"/>
    <property type="evidence" value="ECO:0007669"/>
    <property type="project" value="InterPro"/>
</dbReference>
<dbReference type="PANTHER" id="PTHR35008:SF4">
    <property type="entry name" value="BLL4482 PROTEIN"/>
    <property type="match status" value="1"/>
</dbReference>